<dbReference type="Proteomes" id="UP001245184">
    <property type="component" value="Unassembled WGS sequence"/>
</dbReference>
<sequence length="40" mass="4766">MFIYWYPEDRFQGSGDAFLMRLDRLASVSHGTTVKTRWIN</sequence>
<comment type="caution">
    <text evidence="1">The sequence shown here is derived from an EMBL/GenBank/DDBJ whole genome shotgun (WGS) entry which is preliminary data.</text>
</comment>
<dbReference type="AlphaFoldDB" id="A0ABD5CIC3"/>
<reference evidence="1 2" key="1">
    <citation type="submission" date="2023-08" db="EMBL/GenBank/DDBJ databases">
        <title>Genome sequencing of plant associated microbes to promote plant fitness in Sorghum bicolor and Oryza sativa.</title>
        <authorList>
            <person name="Coleman-Derr D."/>
        </authorList>
    </citation>
    <scope>NUCLEOTIDE SEQUENCE [LARGE SCALE GENOMIC DNA]</scope>
    <source>
        <strain evidence="1 2">SLBN-33</strain>
    </source>
</reference>
<name>A0ABD5CIC3_9BURK</name>
<organism evidence="1 2">
    <name type="scientific">Paraburkholderia graminis</name>
    <dbReference type="NCBI Taxonomy" id="60548"/>
    <lineage>
        <taxon>Bacteria</taxon>
        <taxon>Pseudomonadati</taxon>
        <taxon>Pseudomonadota</taxon>
        <taxon>Betaproteobacteria</taxon>
        <taxon>Burkholderiales</taxon>
        <taxon>Burkholderiaceae</taxon>
        <taxon>Paraburkholderia</taxon>
    </lineage>
</organism>
<proteinExistence type="predicted"/>
<dbReference type="EMBL" id="JAVIZN010000002">
    <property type="protein sequence ID" value="MDR6203677.1"/>
    <property type="molecule type" value="Genomic_DNA"/>
</dbReference>
<evidence type="ECO:0000313" key="2">
    <source>
        <dbReference type="Proteomes" id="UP001245184"/>
    </source>
</evidence>
<protein>
    <submittedName>
        <fullName evidence="1">Uncharacterized protein</fullName>
    </submittedName>
</protein>
<gene>
    <name evidence="1" type="ORF">QF025_002397</name>
</gene>
<evidence type="ECO:0000313" key="1">
    <source>
        <dbReference type="EMBL" id="MDR6203677.1"/>
    </source>
</evidence>
<accession>A0ABD5CIC3</accession>